<evidence type="ECO:0000313" key="1">
    <source>
        <dbReference type="EMBL" id="MTK21155.1"/>
    </source>
</evidence>
<gene>
    <name evidence="1" type="ORF">GMA92_06945</name>
</gene>
<protein>
    <submittedName>
        <fullName evidence="1">Uncharacterized protein</fullName>
    </submittedName>
</protein>
<evidence type="ECO:0000313" key="2">
    <source>
        <dbReference type="Proteomes" id="UP000487649"/>
    </source>
</evidence>
<organism evidence="1 2">
    <name type="scientific">Turicibacter sanguinis</name>
    <dbReference type="NCBI Taxonomy" id="154288"/>
    <lineage>
        <taxon>Bacteria</taxon>
        <taxon>Bacillati</taxon>
        <taxon>Bacillota</taxon>
        <taxon>Erysipelotrichia</taxon>
        <taxon>Erysipelotrichales</taxon>
        <taxon>Turicibacteraceae</taxon>
        <taxon>Turicibacter</taxon>
    </lineage>
</organism>
<dbReference type="EMBL" id="WMQE01000012">
    <property type="protein sequence ID" value="MTK21155.1"/>
    <property type="molecule type" value="Genomic_DNA"/>
</dbReference>
<dbReference type="GeneID" id="60058147"/>
<accession>A0A6A8SIK8</accession>
<name>A0A6A8SIK8_9FIRM</name>
<reference evidence="1 2" key="1">
    <citation type="journal article" date="2019" name="Nat. Med.">
        <title>A library of human gut bacterial isolates paired with longitudinal multiomics data enables mechanistic microbiome research.</title>
        <authorList>
            <person name="Poyet M."/>
            <person name="Groussin M."/>
            <person name="Gibbons S.M."/>
            <person name="Avila-Pacheco J."/>
            <person name="Jiang X."/>
            <person name="Kearney S.M."/>
            <person name="Perrotta A.R."/>
            <person name="Berdy B."/>
            <person name="Zhao S."/>
            <person name="Lieberman T.D."/>
            <person name="Swanson P.K."/>
            <person name="Smith M."/>
            <person name="Roesemann S."/>
            <person name="Alexander J.E."/>
            <person name="Rich S.A."/>
            <person name="Livny J."/>
            <person name="Vlamakis H."/>
            <person name="Clish C."/>
            <person name="Bullock K."/>
            <person name="Deik A."/>
            <person name="Scott J."/>
            <person name="Pierce K.A."/>
            <person name="Xavier R.J."/>
            <person name="Alm E.J."/>
        </authorList>
    </citation>
    <scope>NUCLEOTIDE SEQUENCE [LARGE SCALE GENOMIC DNA]</scope>
    <source>
        <strain evidence="1 2">BIOML-A198</strain>
    </source>
</reference>
<dbReference type="Proteomes" id="UP000487649">
    <property type="component" value="Unassembled WGS sequence"/>
</dbReference>
<proteinExistence type="predicted"/>
<dbReference type="AlphaFoldDB" id="A0A6A8SIK8"/>
<comment type="caution">
    <text evidence="1">The sequence shown here is derived from an EMBL/GenBank/DDBJ whole genome shotgun (WGS) entry which is preliminary data.</text>
</comment>
<dbReference type="RefSeq" id="WP_006784739.1">
    <property type="nucleotide sequence ID" value="NZ_CABJBH010000014.1"/>
</dbReference>
<sequence length="176" mass="19792">MKIILKHKKTFIVIVIISLLISILPLIGMATFMGVRSSNVNIAYESPVVENVNPIDYQPFDIVVPSEQLPSPVFNSNRFEKTLLHHSFSESTTEQVFLYQAYLEEGMTVTIDYRTNIKQGILDFGMFDEAGMKASFSGTKDSPSFLIDHSGNYVIAYNANEVLGSFDIEIRVQDVK</sequence>